<proteinExistence type="predicted"/>
<gene>
    <name evidence="2" type="ORF">BVC80_285g100</name>
</gene>
<dbReference type="PANTHER" id="PTHR46741">
    <property type="entry name" value="OS09G0413600 PROTEIN"/>
    <property type="match status" value="1"/>
</dbReference>
<protein>
    <submittedName>
        <fullName evidence="2">Ribosomal protein L34Ae</fullName>
    </submittedName>
</protein>
<evidence type="ECO:0000256" key="1">
    <source>
        <dbReference type="SAM" id="MobiDB-lite"/>
    </source>
</evidence>
<feature type="region of interest" description="Disordered" evidence="1">
    <location>
        <begin position="120"/>
        <end position="139"/>
    </location>
</feature>
<feature type="region of interest" description="Disordered" evidence="1">
    <location>
        <begin position="420"/>
        <end position="444"/>
    </location>
</feature>
<feature type="region of interest" description="Disordered" evidence="1">
    <location>
        <begin position="366"/>
        <end position="401"/>
    </location>
</feature>
<sequence>MNLFMKSTSQNFALNLNKYRQLDSINGNPKYTCIRFPLQFGEQRFITRYLFRFHFNENIEKVESNCFPVLPQDVNQIVSDCSEPEFEPEIFDFVDTEYDGFSEKETPKFSFKFQFPSYEDTRRSNEESEEPVSPKNAFMTNTNTSKYQFLPGKDFSGFMEEPQVMNFTVKQLYFDFNEDDHENKEILHGGSLSGSNFLKPNLEIESAFEEIVEDSYNGEDFEKPESVILTEIELSGKDQLVDLESNSLSEKEISDGVEILSEKEEIIDFDSDSESISFADGFSYMNHIMDSNSEEFLSEKDFGDGIESETMIEPNEDIHNSEDTHTENPNTMDPELVEKFESPVENDLQNSSILGTEFLAEREFGENEAGECSGEGEDPINGSEKSQEPNFQNSSLSDAEEPNRLDTLWEHQDLMEFSRTRAMSGSESSQEPKLQNSSISDSEDRNQLETLWEHQDLIEQLKMELKKVRATGLPTILEESESPKVVDDLKPWKIDEKFLHEDRIGELHKFYKIYRERMRKFDILNYQKMYAIGFLQLKDPLQTISSKKSATPSLTSVLSHSFGLSKHKRPEAESTAKFIKELHNDLEVVYVGQLCLSWEFLHWQYLKARELLETDPYETRRYNEVAGEFQQFQVLIQRFLENELFQGPRVQNYIKNRCILRNLLQVPVVKEDSKDKDARRRKDAITYSMLLQIIEESIRIFWEFLRADKNEGNMILKGLLGPQVELHDPEDSELLLDVQTNLQKKEKKLKELLRIGNCIVRRFQKHHEERSDQVLFYSQLFLASPCQV</sequence>
<dbReference type="OMA" id="CQYNQVA"/>
<dbReference type="InterPro" id="IPR012870">
    <property type="entry name" value="DUF1666"/>
</dbReference>
<organism evidence="2 3">
    <name type="scientific">Macleaya cordata</name>
    <name type="common">Five-seeded plume-poppy</name>
    <name type="synonym">Bocconia cordata</name>
    <dbReference type="NCBI Taxonomy" id="56857"/>
    <lineage>
        <taxon>Eukaryota</taxon>
        <taxon>Viridiplantae</taxon>
        <taxon>Streptophyta</taxon>
        <taxon>Embryophyta</taxon>
        <taxon>Tracheophyta</taxon>
        <taxon>Spermatophyta</taxon>
        <taxon>Magnoliopsida</taxon>
        <taxon>Ranunculales</taxon>
        <taxon>Papaveraceae</taxon>
        <taxon>Papaveroideae</taxon>
        <taxon>Macleaya</taxon>
    </lineage>
</organism>
<keyword evidence="2" id="KW-0687">Ribonucleoprotein</keyword>
<keyword evidence="3" id="KW-1185">Reference proteome</keyword>
<feature type="compositionally biased region" description="Polar residues" evidence="1">
    <location>
        <begin position="421"/>
        <end position="440"/>
    </location>
</feature>
<dbReference type="Proteomes" id="UP000195402">
    <property type="component" value="Unassembled WGS sequence"/>
</dbReference>
<evidence type="ECO:0000313" key="2">
    <source>
        <dbReference type="EMBL" id="OVA13365.1"/>
    </source>
</evidence>
<dbReference type="InParanoid" id="A0A200QSD4"/>
<feature type="compositionally biased region" description="Acidic residues" evidence="1">
    <location>
        <begin position="366"/>
        <end position="378"/>
    </location>
</feature>
<reference evidence="2 3" key="1">
    <citation type="journal article" date="2017" name="Mol. Plant">
        <title>The Genome of Medicinal Plant Macleaya cordata Provides New Insights into Benzylisoquinoline Alkaloids Metabolism.</title>
        <authorList>
            <person name="Liu X."/>
            <person name="Liu Y."/>
            <person name="Huang P."/>
            <person name="Ma Y."/>
            <person name="Qing Z."/>
            <person name="Tang Q."/>
            <person name="Cao H."/>
            <person name="Cheng P."/>
            <person name="Zheng Y."/>
            <person name="Yuan Z."/>
            <person name="Zhou Y."/>
            <person name="Liu J."/>
            <person name="Tang Z."/>
            <person name="Zhuo Y."/>
            <person name="Zhang Y."/>
            <person name="Yu L."/>
            <person name="Huang J."/>
            <person name="Yang P."/>
            <person name="Peng Q."/>
            <person name="Zhang J."/>
            <person name="Jiang W."/>
            <person name="Zhang Z."/>
            <person name="Lin K."/>
            <person name="Ro D.K."/>
            <person name="Chen X."/>
            <person name="Xiong X."/>
            <person name="Shang Y."/>
            <person name="Huang S."/>
            <person name="Zeng J."/>
        </authorList>
    </citation>
    <scope>NUCLEOTIDE SEQUENCE [LARGE SCALE GENOMIC DNA]</scope>
    <source>
        <strain evidence="3">cv. BLH2017</strain>
        <tissue evidence="2">Root</tissue>
    </source>
</reference>
<dbReference type="OrthoDB" id="772197at2759"/>
<dbReference type="AlphaFoldDB" id="A0A200QSD4"/>
<dbReference type="EMBL" id="MVGT01001150">
    <property type="protein sequence ID" value="OVA13365.1"/>
    <property type="molecule type" value="Genomic_DNA"/>
</dbReference>
<accession>A0A200QSD4</accession>
<dbReference type="STRING" id="56857.A0A200QSD4"/>
<dbReference type="GO" id="GO:0005840">
    <property type="term" value="C:ribosome"/>
    <property type="evidence" value="ECO:0007669"/>
    <property type="project" value="UniProtKB-KW"/>
</dbReference>
<name>A0A200QSD4_MACCD</name>
<feature type="compositionally biased region" description="Polar residues" evidence="1">
    <location>
        <begin position="388"/>
        <end position="397"/>
    </location>
</feature>
<evidence type="ECO:0000313" key="3">
    <source>
        <dbReference type="Proteomes" id="UP000195402"/>
    </source>
</evidence>
<dbReference type="PANTHER" id="PTHR46741:SF2">
    <property type="entry name" value="RIBOSOMAL PROTEIN L34AE"/>
    <property type="match status" value="1"/>
</dbReference>
<dbReference type="Pfam" id="PF07891">
    <property type="entry name" value="DUF1666"/>
    <property type="match status" value="1"/>
</dbReference>
<comment type="caution">
    <text evidence="2">The sequence shown here is derived from an EMBL/GenBank/DDBJ whole genome shotgun (WGS) entry which is preliminary data.</text>
</comment>
<keyword evidence="2" id="KW-0689">Ribosomal protein</keyword>